<dbReference type="GO" id="GO:0016020">
    <property type="term" value="C:membrane"/>
    <property type="evidence" value="ECO:0007669"/>
    <property type="project" value="UniProtKB-SubCell"/>
</dbReference>
<evidence type="ECO:0000256" key="3">
    <source>
        <dbReference type="SAM" id="MobiDB-lite"/>
    </source>
</evidence>
<evidence type="ECO:0000313" key="5">
    <source>
        <dbReference type="EMBL" id="CAA0824303.1"/>
    </source>
</evidence>
<dbReference type="PROSITE" id="PS51778">
    <property type="entry name" value="VAST"/>
    <property type="match status" value="1"/>
</dbReference>
<gene>
    <name evidence="5" type="ORF">SHERM_21262</name>
</gene>
<dbReference type="PANTHER" id="PTHR46296:SF7">
    <property type="entry name" value="C2 DOMAIN-CONTAINING PROTEIN"/>
    <property type="match status" value="1"/>
</dbReference>
<evidence type="ECO:0000313" key="6">
    <source>
        <dbReference type="Proteomes" id="UP001153555"/>
    </source>
</evidence>
<dbReference type="Proteomes" id="UP001153555">
    <property type="component" value="Unassembled WGS sequence"/>
</dbReference>
<feature type="compositionally biased region" description="Polar residues" evidence="3">
    <location>
        <begin position="87"/>
        <end position="97"/>
    </location>
</feature>
<dbReference type="InterPro" id="IPR031968">
    <property type="entry name" value="VASt"/>
</dbReference>
<accession>A0A9N7RCN1</accession>
<feature type="domain" description="VASt" evidence="4">
    <location>
        <begin position="56"/>
        <end position="236"/>
    </location>
</feature>
<dbReference type="AlphaFoldDB" id="A0A9N7RCN1"/>
<keyword evidence="6" id="KW-1185">Reference proteome</keyword>
<name>A0A9N7RCN1_STRHE</name>
<evidence type="ECO:0000259" key="4">
    <source>
        <dbReference type="PROSITE" id="PS51778"/>
    </source>
</evidence>
<evidence type="ECO:0000256" key="1">
    <source>
        <dbReference type="ARBA" id="ARBA00004370"/>
    </source>
</evidence>
<feature type="region of interest" description="Disordered" evidence="3">
    <location>
        <begin position="81"/>
        <end position="100"/>
    </location>
</feature>
<sequence length="304" mass="34015">MEYELRNFYATNVGKLLLALSLHGKDHNPAEASHSLYSEGKIGPSHDTQVHAPDSTSKKTLDGKHLIKALAGRLEKFLYKKDKTSRNESPSELSTPSDYEDCKMELPSSSNFQELMELLQSKNENVHMPDNLQGGILIDQTYEVSPKDLNMVIFAPDSEFKMNLADFVSTADVPYGNTFKVQLLYKIMPGVMLSSENQLARLVVSFSVNFSQSTMMKGVIESGVKQGLKESFDQSQPCCLKSSKLSKLVRTKNRTIMGLWRTTIEADHKAEFADEQVDDDEKPFLIDDTGSYLVVDDAKLTNVI</sequence>
<protein>
    <submittedName>
        <fullName evidence="5">C2 and GRAM domain-containing protein</fullName>
    </submittedName>
</protein>
<evidence type="ECO:0000256" key="2">
    <source>
        <dbReference type="ARBA" id="ARBA00023136"/>
    </source>
</evidence>
<organism evidence="5 6">
    <name type="scientific">Striga hermonthica</name>
    <name type="common">Purple witchweed</name>
    <name type="synonym">Buchnera hermonthica</name>
    <dbReference type="NCBI Taxonomy" id="68872"/>
    <lineage>
        <taxon>Eukaryota</taxon>
        <taxon>Viridiplantae</taxon>
        <taxon>Streptophyta</taxon>
        <taxon>Embryophyta</taxon>
        <taxon>Tracheophyta</taxon>
        <taxon>Spermatophyta</taxon>
        <taxon>Magnoliopsida</taxon>
        <taxon>eudicotyledons</taxon>
        <taxon>Gunneridae</taxon>
        <taxon>Pentapetalae</taxon>
        <taxon>asterids</taxon>
        <taxon>lamiids</taxon>
        <taxon>Lamiales</taxon>
        <taxon>Orobanchaceae</taxon>
        <taxon>Buchnereae</taxon>
        <taxon>Striga</taxon>
    </lineage>
</organism>
<dbReference type="Pfam" id="PF16016">
    <property type="entry name" value="VASt"/>
    <property type="match status" value="1"/>
</dbReference>
<reference evidence="5" key="1">
    <citation type="submission" date="2019-12" db="EMBL/GenBank/DDBJ databases">
        <authorList>
            <person name="Scholes J."/>
        </authorList>
    </citation>
    <scope>NUCLEOTIDE SEQUENCE</scope>
</reference>
<feature type="region of interest" description="Disordered" evidence="3">
    <location>
        <begin position="29"/>
        <end position="61"/>
    </location>
</feature>
<proteinExistence type="predicted"/>
<keyword evidence="2" id="KW-0472">Membrane</keyword>
<dbReference type="PANTHER" id="PTHR46296">
    <property type="entry name" value="BNAA05G37250D PROTEIN"/>
    <property type="match status" value="1"/>
</dbReference>
<dbReference type="EMBL" id="CACSLK010024742">
    <property type="protein sequence ID" value="CAA0824303.1"/>
    <property type="molecule type" value="Genomic_DNA"/>
</dbReference>
<dbReference type="InterPro" id="IPR044511">
    <property type="entry name" value="At1g03370/At5g50170-like"/>
</dbReference>
<comment type="subcellular location">
    <subcellularLocation>
        <location evidence="1">Membrane</location>
    </subcellularLocation>
</comment>
<dbReference type="OrthoDB" id="67700at2759"/>
<comment type="caution">
    <text evidence="5">The sequence shown here is derived from an EMBL/GenBank/DDBJ whole genome shotgun (WGS) entry which is preliminary data.</text>
</comment>